<dbReference type="EMBL" id="BDSP01000061">
    <property type="protein sequence ID" value="GAX13105.1"/>
    <property type="molecule type" value="Genomic_DNA"/>
</dbReference>
<evidence type="ECO:0000256" key="1">
    <source>
        <dbReference type="ARBA" id="ARBA00023125"/>
    </source>
</evidence>
<dbReference type="Gene3D" id="1.10.30.10">
    <property type="entry name" value="High mobility group box domain"/>
    <property type="match status" value="1"/>
</dbReference>
<evidence type="ECO:0000259" key="3">
    <source>
        <dbReference type="PROSITE" id="PS50118"/>
    </source>
</evidence>
<feature type="domain" description="HMG box" evidence="3">
    <location>
        <begin position="274"/>
        <end position="375"/>
    </location>
</feature>
<dbReference type="InterPro" id="IPR036910">
    <property type="entry name" value="HMG_box_dom_sf"/>
</dbReference>
<dbReference type="InterPro" id="IPR009071">
    <property type="entry name" value="HMG_box_dom"/>
</dbReference>
<reference evidence="4 5" key="1">
    <citation type="journal article" date="2015" name="Plant Cell">
        <title>Oil accumulation by the oleaginous diatom Fistulifera solaris as revealed by the genome and transcriptome.</title>
        <authorList>
            <person name="Tanaka T."/>
            <person name="Maeda Y."/>
            <person name="Veluchamy A."/>
            <person name="Tanaka M."/>
            <person name="Abida H."/>
            <person name="Marechal E."/>
            <person name="Bowler C."/>
            <person name="Muto M."/>
            <person name="Sunaga Y."/>
            <person name="Tanaka M."/>
            <person name="Yoshino T."/>
            <person name="Taniguchi T."/>
            <person name="Fukuda Y."/>
            <person name="Nemoto M."/>
            <person name="Matsumoto M."/>
            <person name="Wong P.S."/>
            <person name="Aburatani S."/>
            <person name="Fujibuchi W."/>
        </authorList>
    </citation>
    <scope>NUCLEOTIDE SEQUENCE [LARGE SCALE GENOMIC DNA]</scope>
    <source>
        <strain evidence="4 5">JPCC DA0580</strain>
    </source>
</reference>
<dbReference type="Proteomes" id="UP000198406">
    <property type="component" value="Unassembled WGS sequence"/>
</dbReference>
<organism evidence="4 5">
    <name type="scientific">Fistulifera solaris</name>
    <name type="common">Oleaginous diatom</name>
    <dbReference type="NCBI Taxonomy" id="1519565"/>
    <lineage>
        <taxon>Eukaryota</taxon>
        <taxon>Sar</taxon>
        <taxon>Stramenopiles</taxon>
        <taxon>Ochrophyta</taxon>
        <taxon>Bacillariophyta</taxon>
        <taxon>Bacillariophyceae</taxon>
        <taxon>Bacillariophycidae</taxon>
        <taxon>Naviculales</taxon>
        <taxon>Naviculaceae</taxon>
        <taxon>Fistulifera</taxon>
    </lineage>
</organism>
<sequence>MDPLTRQRMEVQARLQSNNDMHSIRNQVKGITAGGSVGQNVPEAQLSQFAAIGASPPNTFGLASNQAGPLAALQQPIAKQNGQIEAAIHGMHPGMANPLSHGFSPLVVINAADLSRLINPVVATASPIIILPSLPLQLQATGQPFAIPQVLGMQPQHFVMPRNNLLHQPYLGLQNFAPGISQNSPANQVGDAIPEKTKSSLPVMGQQDNGSPSLRETAKQNPLELLAAASSIPNPSHTNLLNTGPGITQAYTPSIVPFSASDSYQEGEITNSKPKRPLSAYNIFFRDERAKIIAGELSEEEKAMLQSGSFLEDQHTSLGIKESRRKQPHRKAGFQELARIIAARWKRIDPGRLQMYEKMSALGRMKYSRDLQLWAQREKKDVMKPIQRLVERNMEKVGPAIR</sequence>
<dbReference type="PANTHER" id="PTHR48112:SF15">
    <property type="entry name" value="HMG BOX DOMAIN-CONTAINING PROTEIN"/>
    <property type="match status" value="1"/>
</dbReference>
<dbReference type="GO" id="GO:0005634">
    <property type="term" value="C:nucleus"/>
    <property type="evidence" value="ECO:0007669"/>
    <property type="project" value="UniProtKB-UniRule"/>
</dbReference>
<evidence type="ECO:0000256" key="2">
    <source>
        <dbReference type="PROSITE-ProRule" id="PRU00267"/>
    </source>
</evidence>
<dbReference type="OrthoDB" id="49060at2759"/>
<name>A0A1Z5JGH1_FISSO</name>
<dbReference type="GO" id="GO:0003677">
    <property type="term" value="F:DNA binding"/>
    <property type="evidence" value="ECO:0007669"/>
    <property type="project" value="UniProtKB-UniRule"/>
</dbReference>
<keyword evidence="5" id="KW-1185">Reference proteome</keyword>
<gene>
    <name evidence="4" type="ORF">FisN_17Hh034</name>
</gene>
<proteinExistence type="predicted"/>
<dbReference type="SUPFAM" id="SSF47095">
    <property type="entry name" value="HMG-box"/>
    <property type="match status" value="2"/>
</dbReference>
<feature type="DNA-binding region" description="HMG box" evidence="2">
    <location>
        <begin position="274"/>
        <end position="375"/>
    </location>
</feature>
<accession>A0A1Z5JGH1</accession>
<dbReference type="InParanoid" id="A0A1Z5JGH1"/>
<protein>
    <recommendedName>
        <fullName evidence="3">HMG box domain-containing protein</fullName>
    </recommendedName>
</protein>
<evidence type="ECO:0000313" key="5">
    <source>
        <dbReference type="Proteomes" id="UP000198406"/>
    </source>
</evidence>
<dbReference type="InterPro" id="IPR050342">
    <property type="entry name" value="HMGB"/>
</dbReference>
<dbReference type="PANTHER" id="PTHR48112">
    <property type="entry name" value="HIGH MOBILITY GROUP PROTEIN DSP1"/>
    <property type="match status" value="1"/>
</dbReference>
<comment type="caution">
    <text evidence="4">The sequence shown here is derived from an EMBL/GenBank/DDBJ whole genome shotgun (WGS) entry which is preliminary data.</text>
</comment>
<dbReference type="AlphaFoldDB" id="A0A1Z5JGH1"/>
<evidence type="ECO:0000313" key="4">
    <source>
        <dbReference type="EMBL" id="GAX13105.1"/>
    </source>
</evidence>
<keyword evidence="2" id="KW-0539">Nucleus</keyword>
<dbReference type="PROSITE" id="PS50118">
    <property type="entry name" value="HMG_BOX_2"/>
    <property type="match status" value="1"/>
</dbReference>
<keyword evidence="1 2" id="KW-0238">DNA-binding</keyword>